<evidence type="ECO:0008006" key="3">
    <source>
        <dbReference type="Google" id="ProtNLM"/>
    </source>
</evidence>
<dbReference type="EMBL" id="KE132525">
    <property type="protein sequence ID" value="EPB65061.1"/>
    <property type="molecule type" value="Genomic_DNA"/>
</dbReference>
<protein>
    <recommendedName>
        <fullName evidence="3">Reverse transcriptase domain-containing protein</fullName>
    </recommendedName>
</protein>
<reference evidence="1 2" key="1">
    <citation type="submission" date="2013-05" db="EMBL/GenBank/DDBJ databases">
        <title>Draft genome of the parasitic nematode Anyclostoma ceylanicum.</title>
        <authorList>
            <person name="Mitreva M."/>
        </authorList>
    </citation>
    <scope>NUCLEOTIDE SEQUENCE [LARGE SCALE GENOMIC DNA]</scope>
</reference>
<dbReference type="AlphaFoldDB" id="A0A0D6L6E6"/>
<gene>
    <name evidence="1" type="ORF">ANCCEY_15876</name>
</gene>
<feature type="non-terminal residue" evidence="1">
    <location>
        <position position="77"/>
    </location>
</feature>
<keyword evidence="2" id="KW-1185">Reference proteome</keyword>
<organism evidence="1 2">
    <name type="scientific">Ancylostoma ceylanicum</name>
    <dbReference type="NCBI Taxonomy" id="53326"/>
    <lineage>
        <taxon>Eukaryota</taxon>
        <taxon>Metazoa</taxon>
        <taxon>Ecdysozoa</taxon>
        <taxon>Nematoda</taxon>
        <taxon>Chromadorea</taxon>
        <taxon>Rhabditida</taxon>
        <taxon>Rhabditina</taxon>
        <taxon>Rhabditomorpha</taxon>
        <taxon>Strongyloidea</taxon>
        <taxon>Ancylostomatidae</taxon>
        <taxon>Ancylostomatinae</taxon>
        <taxon>Ancylostoma</taxon>
    </lineage>
</organism>
<evidence type="ECO:0000313" key="1">
    <source>
        <dbReference type="EMBL" id="EPB65061.1"/>
    </source>
</evidence>
<sequence length="77" mass="8618">MQDRGNLASKSTFAVWESYRFVESAASFRAILIAIKSVKNRAALGPDRIRPEHLKNLSTALVSTLATLFTRYLSECK</sequence>
<name>A0A0D6L6E6_9BILA</name>
<accession>A0A0D6L6E6</accession>
<evidence type="ECO:0000313" key="2">
    <source>
        <dbReference type="Proteomes" id="UP000054495"/>
    </source>
</evidence>
<proteinExistence type="predicted"/>
<dbReference type="Proteomes" id="UP000054495">
    <property type="component" value="Unassembled WGS sequence"/>
</dbReference>